<sequence length="93" mass="10281">SADLGAYVQLYVMERRLAPGRPLSGLERTLEYDQTGARSAKPERRAWIVTNTVLYSRIYCAGGLLDRSRVILAVAGAEEESCPRLIEAKPDKA</sequence>
<dbReference type="Proteomes" id="UP000824469">
    <property type="component" value="Unassembled WGS sequence"/>
</dbReference>
<dbReference type="AlphaFoldDB" id="A0AA38G936"/>
<accession>A0AA38G936</accession>
<protein>
    <submittedName>
        <fullName evidence="1">Uncharacterized protein</fullName>
    </submittedName>
</protein>
<organism evidence="1 2">
    <name type="scientific">Taxus chinensis</name>
    <name type="common">Chinese yew</name>
    <name type="synonym">Taxus wallichiana var. chinensis</name>
    <dbReference type="NCBI Taxonomy" id="29808"/>
    <lineage>
        <taxon>Eukaryota</taxon>
        <taxon>Viridiplantae</taxon>
        <taxon>Streptophyta</taxon>
        <taxon>Embryophyta</taxon>
        <taxon>Tracheophyta</taxon>
        <taxon>Spermatophyta</taxon>
        <taxon>Pinopsida</taxon>
        <taxon>Pinidae</taxon>
        <taxon>Conifers II</taxon>
        <taxon>Cupressales</taxon>
        <taxon>Taxaceae</taxon>
        <taxon>Taxus</taxon>
    </lineage>
</organism>
<proteinExistence type="predicted"/>
<feature type="non-terminal residue" evidence="1">
    <location>
        <position position="93"/>
    </location>
</feature>
<name>A0AA38G936_TAXCH</name>
<comment type="caution">
    <text evidence="1">The sequence shown here is derived from an EMBL/GenBank/DDBJ whole genome shotgun (WGS) entry which is preliminary data.</text>
</comment>
<reference evidence="1 2" key="1">
    <citation type="journal article" date="2021" name="Nat. Plants">
        <title>The Taxus genome provides insights into paclitaxel biosynthesis.</title>
        <authorList>
            <person name="Xiong X."/>
            <person name="Gou J."/>
            <person name="Liao Q."/>
            <person name="Li Y."/>
            <person name="Zhou Q."/>
            <person name="Bi G."/>
            <person name="Li C."/>
            <person name="Du R."/>
            <person name="Wang X."/>
            <person name="Sun T."/>
            <person name="Guo L."/>
            <person name="Liang H."/>
            <person name="Lu P."/>
            <person name="Wu Y."/>
            <person name="Zhang Z."/>
            <person name="Ro D.K."/>
            <person name="Shang Y."/>
            <person name="Huang S."/>
            <person name="Yan J."/>
        </authorList>
    </citation>
    <scope>NUCLEOTIDE SEQUENCE [LARGE SCALE GENOMIC DNA]</scope>
    <source>
        <strain evidence="1">Ta-2019</strain>
    </source>
</reference>
<evidence type="ECO:0000313" key="2">
    <source>
        <dbReference type="Proteomes" id="UP000824469"/>
    </source>
</evidence>
<keyword evidence="2" id="KW-1185">Reference proteome</keyword>
<gene>
    <name evidence="1" type="ORF">KI387_019074</name>
</gene>
<feature type="non-terminal residue" evidence="1">
    <location>
        <position position="1"/>
    </location>
</feature>
<evidence type="ECO:0000313" key="1">
    <source>
        <dbReference type="EMBL" id="KAH9317305.1"/>
    </source>
</evidence>
<dbReference type="EMBL" id="JAHRHJ020000004">
    <property type="protein sequence ID" value="KAH9317305.1"/>
    <property type="molecule type" value="Genomic_DNA"/>
</dbReference>